<keyword evidence="1" id="KW-0732">Signal</keyword>
<feature type="chain" id="PRO_5047196015" evidence="1">
    <location>
        <begin position="25"/>
        <end position="253"/>
    </location>
</feature>
<dbReference type="RefSeq" id="WP_324778721.1">
    <property type="nucleotide sequence ID" value="NZ_CP141769.1"/>
</dbReference>
<name>A0ABZ1CFV1_9PROT</name>
<dbReference type="EMBL" id="CP141769">
    <property type="protein sequence ID" value="WRS38107.1"/>
    <property type="molecule type" value="Genomic_DNA"/>
</dbReference>
<evidence type="ECO:0000313" key="3">
    <source>
        <dbReference type="Proteomes" id="UP001334732"/>
    </source>
</evidence>
<protein>
    <submittedName>
        <fullName evidence="2">DUF4197 domain-containing protein</fullName>
    </submittedName>
</protein>
<accession>A0ABZ1CFV1</accession>
<reference evidence="2 3" key="1">
    <citation type="submission" date="2023-12" db="EMBL/GenBank/DDBJ databases">
        <title>Thiobacillus sedimentum sp. nov., a chemolithoautotrophic sulfur-oxidizing bacterium isolated from freshwater sediment.</title>
        <authorList>
            <person name="Luo J."/>
            <person name="Dai C."/>
        </authorList>
    </citation>
    <scope>NUCLEOTIDE SEQUENCE [LARGE SCALE GENOMIC DNA]</scope>
    <source>
        <strain evidence="2 3">SCUT-2</strain>
    </source>
</reference>
<evidence type="ECO:0000256" key="1">
    <source>
        <dbReference type="SAM" id="SignalP"/>
    </source>
</evidence>
<sequence length="253" mass="26633">MAVPVAKCALILAAGLALALPAHAFDLGDVLKGVITPPRSAPATSGVDTLSTKEIDAGLKEALTRGAETAVAQLGQKDGFFGNPQLKIPLPPSLQKAEKAMRLLGMGKQADELVLSMNRAAEAAVPQAKTLLVDAVKQMTLEDARGILTGGKTSATDFFRRKTEGTLTERFAPIVKATTDKVGLARQYNQYAGAAAQFNLIDKKEASVDQYVTQQALDRLYTVIGEKEAALRANPMQAGSALLKKVFGAVSGQ</sequence>
<proteinExistence type="predicted"/>
<dbReference type="Proteomes" id="UP001334732">
    <property type="component" value="Chromosome"/>
</dbReference>
<dbReference type="Pfam" id="PF13852">
    <property type="entry name" value="DUF4197"/>
    <property type="match status" value="1"/>
</dbReference>
<keyword evidence="3" id="KW-1185">Reference proteome</keyword>
<feature type="signal peptide" evidence="1">
    <location>
        <begin position="1"/>
        <end position="24"/>
    </location>
</feature>
<organism evidence="2 3">
    <name type="scientific">Thiobacillus sedimenti</name>
    <dbReference type="NCBI Taxonomy" id="3110231"/>
    <lineage>
        <taxon>Bacteria</taxon>
        <taxon>Pseudomonadati</taxon>
        <taxon>Pseudomonadota</taxon>
        <taxon>Betaproteobacteria</taxon>
        <taxon>Nitrosomonadales</taxon>
        <taxon>Thiobacillaceae</taxon>
        <taxon>Thiobacillus</taxon>
    </lineage>
</organism>
<dbReference type="InterPro" id="IPR025245">
    <property type="entry name" value="DUF4197"/>
</dbReference>
<gene>
    <name evidence="2" type="ORF">VA613_08765</name>
</gene>
<evidence type="ECO:0000313" key="2">
    <source>
        <dbReference type="EMBL" id="WRS38107.1"/>
    </source>
</evidence>